<gene>
    <name evidence="2" type="ORF">QQX02_12620</name>
</gene>
<dbReference type="Gene3D" id="3.40.50.2300">
    <property type="match status" value="1"/>
</dbReference>
<dbReference type="InterPro" id="IPR036196">
    <property type="entry name" value="Ptyr_pPase_sf"/>
</dbReference>
<dbReference type="Proteomes" id="UP001172708">
    <property type="component" value="Unassembled WGS sequence"/>
</dbReference>
<dbReference type="SMART" id="SM00226">
    <property type="entry name" value="LMWPc"/>
    <property type="match status" value="1"/>
</dbReference>
<proteinExistence type="predicted"/>
<dbReference type="Pfam" id="PF01451">
    <property type="entry name" value="LMWPc"/>
    <property type="match status" value="1"/>
</dbReference>
<dbReference type="InterPro" id="IPR023485">
    <property type="entry name" value="Ptyr_pPase"/>
</dbReference>
<dbReference type="EMBL" id="JAUHQA010000001">
    <property type="protein sequence ID" value="MDN4481766.1"/>
    <property type="molecule type" value="Genomic_DNA"/>
</dbReference>
<evidence type="ECO:0000313" key="2">
    <source>
        <dbReference type="EMBL" id="MDN4481766.1"/>
    </source>
</evidence>
<sequence length="187" mass="20653">MTRHEERILVVCTANRCRSPLAAALLRRHLGTSPVVVTSAGLLPGGETVPEDGRRVASAAGLDLGEHRSTQVTLEMLDAADLVLTASREHSQEIVARAPHLWPRVFTLRQAERWWSEHPRDPQESLRGWVEREAADRPRHEAIGASKVDDIVDPFGRSRRVWRQVLAITDAATASVARGIVGVDDRA</sequence>
<dbReference type="PANTHER" id="PTHR11717:SF31">
    <property type="entry name" value="LOW MOLECULAR WEIGHT PROTEIN-TYROSINE-PHOSPHATASE ETP-RELATED"/>
    <property type="match status" value="1"/>
</dbReference>
<dbReference type="PANTHER" id="PTHR11717">
    <property type="entry name" value="LOW MOLECULAR WEIGHT PROTEIN TYROSINE PHOSPHATASE"/>
    <property type="match status" value="1"/>
</dbReference>
<evidence type="ECO:0000313" key="3">
    <source>
        <dbReference type="Proteomes" id="UP001172708"/>
    </source>
</evidence>
<name>A0ABT8GK09_9MICO</name>
<protein>
    <recommendedName>
        <fullName evidence="1">Phosphotyrosine protein phosphatase I domain-containing protein</fullName>
    </recommendedName>
</protein>
<reference evidence="2" key="1">
    <citation type="submission" date="2023-06" db="EMBL/GenBank/DDBJ databases">
        <title>Egi l300058.</title>
        <authorList>
            <person name="Gao L."/>
            <person name="Fang B.-Z."/>
            <person name="Li W.-J."/>
        </authorList>
    </citation>
    <scope>NUCLEOTIDE SEQUENCE</scope>
    <source>
        <strain evidence="2">EGI L300058</strain>
    </source>
</reference>
<comment type="caution">
    <text evidence="2">The sequence shown here is derived from an EMBL/GenBank/DDBJ whole genome shotgun (WGS) entry which is preliminary data.</text>
</comment>
<keyword evidence="3" id="KW-1185">Reference proteome</keyword>
<evidence type="ECO:0000259" key="1">
    <source>
        <dbReference type="SMART" id="SM00226"/>
    </source>
</evidence>
<organism evidence="2 3">
    <name type="scientific">Demequina muriae</name>
    <dbReference type="NCBI Taxonomy" id="3051664"/>
    <lineage>
        <taxon>Bacteria</taxon>
        <taxon>Bacillati</taxon>
        <taxon>Actinomycetota</taxon>
        <taxon>Actinomycetes</taxon>
        <taxon>Micrococcales</taxon>
        <taxon>Demequinaceae</taxon>
        <taxon>Demequina</taxon>
    </lineage>
</organism>
<feature type="domain" description="Phosphotyrosine protein phosphatase I" evidence="1">
    <location>
        <begin position="6"/>
        <end position="178"/>
    </location>
</feature>
<dbReference type="SUPFAM" id="SSF52788">
    <property type="entry name" value="Phosphotyrosine protein phosphatases I"/>
    <property type="match status" value="1"/>
</dbReference>
<dbReference type="RefSeq" id="WP_301143508.1">
    <property type="nucleotide sequence ID" value="NZ_JAUHQA010000001.1"/>
</dbReference>
<dbReference type="InterPro" id="IPR050438">
    <property type="entry name" value="LMW_PTPase"/>
</dbReference>
<accession>A0ABT8GK09</accession>